<dbReference type="Pfam" id="PF01381">
    <property type="entry name" value="HTH_3"/>
    <property type="match status" value="1"/>
</dbReference>
<dbReference type="EMBL" id="AMGM01000015">
    <property type="protein sequence ID" value="EKB49941.1"/>
    <property type="molecule type" value="Genomic_DNA"/>
</dbReference>
<dbReference type="SUPFAM" id="SSF47413">
    <property type="entry name" value="lambda repressor-like DNA-binding domains"/>
    <property type="match status" value="1"/>
</dbReference>
<dbReference type="NCBIfam" id="TIGR03070">
    <property type="entry name" value="couple_hipB"/>
    <property type="match status" value="1"/>
</dbReference>
<sequence length="68" mass="7667">MDLANFVKGKRNAVKLTQSELAQKAGVGLRFLRELEQGKETLRMDKVNQVLSMFGHRLGPIPEAQDEQ</sequence>
<organism evidence="2 3">
    <name type="scientific">Cecembia lonarensis (strain CCUG 58316 / KCTC 22772 / LW9)</name>
    <dbReference type="NCBI Taxonomy" id="1225176"/>
    <lineage>
        <taxon>Bacteria</taxon>
        <taxon>Pseudomonadati</taxon>
        <taxon>Bacteroidota</taxon>
        <taxon>Cytophagia</taxon>
        <taxon>Cytophagales</taxon>
        <taxon>Cyclobacteriaceae</taxon>
        <taxon>Cecembia</taxon>
    </lineage>
</organism>
<dbReference type="Proteomes" id="UP000004478">
    <property type="component" value="Unassembled WGS sequence"/>
</dbReference>
<protein>
    <submittedName>
        <fullName evidence="2">Transcriptional regulator, y4mF family</fullName>
    </submittedName>
</protein>
<evidence type="ECO:0000313" key="2">
    <source>
        <dbReference type="EMBL" id="EKB49941.1"/>
    </source>
</evidence>
<dbReference type="OrthoDB" id="1122334at2"/>
<evidence type="ECO:0000313" key="3">
    <source>
        <dbReference type="Proteomes" id="UP000004478"/>
    </source>
</evidence>
<gene>
    <name evidence="2" type="ORF">B879_01366</name>
</gene>
<dbReference type="Gene3D" id="1.10.260.40">
    <property type="entry name" value="lambda repressor-like DNA-binding domains"/>
    <property type="match status" value="1"/>
</dbReference>
<dbReference type="InterPro" id="IPR017507">
    <property type="entry name" value="Tscrpt_reg_HipB-like"/>
</dbReference>
<dbReference type="PATRIC" id="fig|1225176.3.peg.1457"/>
<dbReference type="GO" id="GO:0003677">
    <property type="term" value="F:DNA binding"/>
    <property type="evidence" value="ECO:0007669"/>
    <property type="project" value="InterPro"/>
</dbReference>
<dbReference type="PROSITE" id="PS50943">
    <property type="entry name" value="HTH_CROC1"/>
    <property type="match status" value="1"/>
</dbReference>
<reference evidence="2 3" key="1">
    <citation type="journal article" date="2012" name="J. Bacteriol.">
        <title>Draft Genome Sequence of Cecembia lonarensis Strain LW9T, Isolated from Lonar Lake, a Haloalkaline Lake in India.</title>
        <authorList>
            <person name="Shivaji S."/>
            <person name="Ara S."/>
            <person name="Singh A."/>
            <person name="Pinnaka A.K."/>
        </authorList>
    </citation>
    <scope>NUCLEOTIDE SEQUENCE [LARGE SCALE GENOMIC DNA]</scope>
    <source>
        <strain evidence="2 3">LW9</strain>
    </source>
</reference>
<accession>K1L589</accession>
<dbReference type="InterPro" id="IPR010982">
    <property type="entry name" value="Lambda_DNA-bd_dom_sf"/>
</dbReference>
<comment type="caution">
    <text evidence="2">The sequence shown here is derived from an EMBL/GenBank/DDBJ whole genome shotgun (WGS) entry which is preliminary data.</text>
</comment>
<name>K1L589_CECL9</name>
<dbReference type="CDD" id="cd00093">
    <property type="entry name" value="HTH_XRE"/>
    <property type="match status" value="1"/>
</dbReference>
<evidence type="ECO:0000259" key="1">
    <source>
        <dbReference type="PROSITE" id="PS50943"/>
    </source>
</evidence>
<dbReference type="RefSeq" id="WP_009184406.1">
    <property type="nucleotide sequence ID" value="NZ_AMGM01000015.1"/>
</dbReference>
<dbReference type="InterPro" id="IPR001387">
    <property type="entry name" value="Cro/C1-type_HTH"/>
</dbReference>
<feature type="domain" description="HTH cro/C1-type" evidence="1">
    <location>
        <begin position="7"/>
        <end position="61"/>
    </location>
</feature>
<keyword evidence="3" id="KW-1185">Reference proteome</keyword>
<proteinExistence type="predicted"/>
<dbReference type="AlphaFoldDB" id="K1L589"/>